<protein>
    <submittedName>
        <fullName evidence="2">Uncharacterized protein isoform X1</fullName>
    </submittedName>
</protein>
<keyword evidence="1" id="KW-1185">Reference proteome</keyword>
<evidence type="ECO:0000313" key="1">
    <source>
        <dbReference type="Proteomes" id="UP000000437"/>
    </source>
</evidence>
<evidence type="ECO:0000313" key="2">
    <source>
        <dbReference type="RefSeq" id="XP_073793300.1"/>
    </source>
</evidence>
<sequence>MLQMFILLCLGFKTGVFGSRRNEMQSLIVTEGDSVTLHTGVTELHKGELTWHFIADKSLIALINRAYEAFSTMDGPNGRFRDRLKLDNNTGSLTIINIRSEHAGVYEAQIFSDNTSSKRFKVTVYARLPVPVIIRNYSQCSSSSSSTSHYNCSVLCSVVNVSAVSLSWYKGNSVLSSISVSDLSISLSLPLEVEYQDINTYSCVINNTISNQNTHLDINTHCQPCPDDLPVFNIAFLCAAASVLIVVIVVMCCKKWRKTGQERKSSAKCDPKTRTVVRSLMKVLQDVLQTKSDKTNAVYENVPKNKSR</sequence>
<dbReference type="RefSeq" id="XP_073793300.1">
    <property type="nucleotide sequence ID" value="XM_073937199.1"/>
</dbReference>
<name>A0AC58IGF8_DANRE</name>
<reference evidence="2" key="1">
    <citation type="submission" date="2025-08" db="UniProtKB">
        <authorList>
            <consortium name="RefSeq"/>
        </authorList>
    </citation>
    <scope>IDENTIFICATION</scope>
    <source>
        <strain evidence="2">Tuebingen</strain>
        <tissue evidence="2">Fibroblasts and whole tissue</tissue>
    </source>
</reference>
<proteinExistence type="predicted"/>
<organism evidence="1 2">
    <name type="scientific">Danio rerio</name>
    <name type="common">Zebrafish</name>
    <name type="synonym">Brachydanio rerio</name>
    <dbReference type="NCBI Taxonomy" id="7955"/>
    <lineage>
        <taxon>Eukaryota</taxon>
        <taxon>Metazoa</taxon>
        <taxon>Chordata</taxon>
        <taxon>Craniata</taxon>
        <taxon>Vertebrata</taxon>
        <taxon>Euteleostomi</taxon>
        <taxon>Actinopterygii</taxon>
        <taxon>Neopterygii</taxon>
        <taxon>Teleostei</taxon>
        <taxon>Ostariophysi</taxon>
        <taxon>Cypriniformes</taxon>
        <taxon>Danionidae</taxon>
        <taxon>Danioninae</taxon>
        <taxon>Danio</taxon>
    </lineage>
</organism>
<gene>
    <name evidence="2" type="primary">LOC100006557</name>
</gene>
<dbReference type="Proteomes" id="UP000000437">
    <property type="component" value="Chromosome 22"/>
</dbReference>
<accession>A0AC58IGF8</accession>